<dbReference type="Proteomes" id="UP001501666">
    <property type="component" value="Unassembled WGS sequence"/>
</dbReference>
<dbReference type="InterPro" id="IPR007484">
    <property type="entry name" value="Peptidase_M28"/>
</dbReference>
<dbReference type="PANTHER" id="PTHR12147:SF26">
    <property type="entry name" value="PEPTIDASE M28 DOMAIN-CONTAINING PROTEIN"/>
    <property type="match status" value="1"/>
</dbReference>
<evidence type="ECO:0000259" key="1">
    <source>
        <dbReference type="Pfam" id="PF04389"/>
    </source>
</evidence>
<proteinExistence type="predicted"/>
<dbReference type="EMBL" id="BAAATE010000002">
    <property type="protein sequence ID" value="GAA2646770.1"/>
    <property type="molecule type" value="Genomic_DNA"/>
</dbReference>
<dbReference type="InterPro" id="IPR045175">
    <property type="entry name" value="M28_fam"/>
</dbReference>
<dbReference type="PANTHER" id="PTHR12147">
    <property type="entry name" value="METALLOPEPTIDASE M28 FAMILY MEMBER"/>
    <property type="match status" value="1"/>
</dbReference>
<dbReference type="Gene3D" id="3.40.630.10">
    <property type="entry name" value="Zn peptidases"/>
    <property type="match status" value="2"/>
</dbReference>
<accession>A0ABP6DML2</accession>
<dbReference type="SUPFAM" id="SSF53187">
    <property type="entry name" value="Zn-dependent exopeptidases"/>
    <property type="match status" value="1"/>
</dbReference>
<dbReference type="Pfam" id="PF04389">
    <property type="entry name" value="Peptidase_M28"/>
    <property type="match status" value="1"/>
</dbReference>
<comment type="caution">
    <text evidence="2">The sequence shown here is derived from an EMBL/GenBank/DDBJ whole genome shotgun (WGS) entry which is preliminary data.</text>
</comment>
<evidence type="ECO:0000313" key="2">
    <source>
        <dbReference type="EMBL" id="GAA2646770.1"/>
    </source>
</evidence>
<sequence length="405" mass="42171">MLRMTSSPLIQAPALVAVLGRISVQRMSATVQELAHDRYAGRRVGTAGGRSAAAWLAEQLRALGAEVESESFTVTSVRELYGTPVLEWTADGRTRRLEHRREFVEHLASAELPHAHAAPVVAPTDTADVHGRWVLGDAADWARAEEGGAAGVLTARGTDADGWMPKMIAGPGVRTVPVIALRPDLHRELGEAVTRTAVQVTASMPLRSVSVDGLNVYAHLNRSHGAPRVLLTAHHDGVGDDPQRRLPAAADNASGVAAILEAARVLSAQALPINLSVAFLDAEEAGALGSAHHVRAVPPDTLVINLDGAAKLHEAASVEAGGPAHGLLAALDQAGRETGVPLRAGAMASDNRRYAAAGLAAIGIGMGMPGYQTPAETPDRVEAGTLLAAARLVTATVWRLAHADS</sequence>
<feature type="domain" description="Peptidase M28" evidence="1">
    <location>
        <begin position="215"/>
        <end position="396"/>
    </location>
</feature>
<gene>
    <name evidence="2" type="ORF">GCM10010412_009730</name>
</gene>
<reference evidence="3" key="1">
    <citation type="journal article" date="2019" name="Int. J. Syst. Evol. Microbiol.">
        <title>The Global Catalogue of Microorganisms (GCM) 10K type strain sequencing project: providing services to taxonomists for standard genome sequencing and annotation.</title>
        <authorList>
            <consortium name="The Broad Institute Genomics Platform"/>
            <consortium name="The Broad Institute Genome Sequencing Center for Infectious Disease"/>
            <person name="Wu L."/>
            <person name="Ma J."/>
        </authorList>
    </citation>
    <scope>NUCLEOTIDE SEQUENCE [LARGE SCALE GENOMIC DNA]</scope>
    <source>
        <strain evidence="3">JCM 6835</strain>
    </source>
</reference>
<keyword evidence="3" id="KW-1185">Reference proteome</keyword>
<evidence type="ECO:0000313" key="3">
    <source>
        <dbReference type="Proteomes" id="UP001501666"/>
    </source>
</evidence>
<protein>
    <recommendedName>
        <fullName evidence="1">Peptidase M28 domain-containing protein</fullName>
    </recommendedName>
</protein>
<name>A0ABP6DML2_9ACTN</name>
<organism evidence="2 3">
    <name type="scientific">Nonomuraea recticatena</name>
    <dbReference type="NCBI Taxonomy" id="46178"/>
    <lineage>
        <taxon>Bacteria</taxon>
        <taxon>Bacillati</taxon>
        <taxon>Actinomycetota</taxon>
        <taxon>Actinomycetes</taxon>
        <taxon>Streptosporangiales</taxon>
        <taxon>Streptosporangiaceae</taxon>
        <taxon>Nonomuraea</taxon>
    </lineage>
</organism>